<evidence type="ECO:0000313" key="4">
    <source>
        <dbReference type="EMBL" id="GEO30873.1"/>
    </source>
</evidence>
<evidence type="ECO:0000256" key="1">
    <source>
        <dbReference type="ARBA" id="ARBA00022679"/>
    </source>
</evidence>
<dbReference type="Proteomes" id="UP000321534">
    <property type="component" value="Unassembled WGS sequence"/>
</dbReference>
<keyword evidence="5" id="KW-1185">Reference proteome</keyword>
<dbReference type="InterPro" id="IPR016181">
    <property type="entry name" value="Acyl_CoA_acyltransferase"/>
</dbReference>
<dbReference type="InterPro" id="IPR000182">
    <property type="entry name" value="GNAT_dom"/>
</dbReference>
<evidence type="ECO:0000259" key="3">
    <source>
        <dbReference type="PROSITE" id="PS51186"/>
    </source>
</evidence>
<dbReference type="EMBL" id="BJYX01000014">
    <property type="protein sequence ID" value="GEO30873.1"/>
    <property type="molecule type" value="Genomic_DNA"/>
</dbReference>
<name>A0A512D340_9MICO</name>
<dbReference type="GO" id="GO:0016747">
    <property type="term" value="F:acyltransferase activity, transferring groups other than amino-acyl groups"/>
    <property type="evidence" value="ECO:0007669"/>
    <property type="project" value="InterPro"/>
</dbReference>
<dbReference type="PANTHER" id="PTHR43072">
    <property type="entry name" value="N-ACETYLTRANSFERASE"/>
    <property type="match status" value="1"/>
</dbReference>
<gene>
    <name evidence="4" type="primary">yncA</name>
    <name evidence="4" type="ORF">TAE01_26830</name>
</gene>
<dbReference type="Pfam" id="PF13420">
    <property type="entry name" value="Acetyltransf_4"/>
    <property type="match status" value="1"/>
</dbReference>
<feature type="domain" description="N-acetyltransferase" evidence="3">
    <location>
        <begin position="13"/>
        <end position="173"/>
    </location>
</feature>
<evidence type="ECO:0000313" key="5">
    <source>
        <dbReference type="Proteomes" id="UP000321534"/>
    </source>
</evidence>
<dbReference type="RefSeq" id="WP_147067225.1">
    <property type="nucleotide sequence ID" value="NZ_BAAARO010000001.1"/>
</dbReference>
<organism evidence="4 5">
    <name type="scientific">Terrabacter aerolatus</name>
    <dbReference type="NCBI Taxonomy" id="422442"/>
    <lineage>
        <taxon>Bacteria</taxon>
        <taxon>Bacillati</taxon>
        <taxon>Actinomycetota</taxon>
        <taxon>Actinomycetes</taxon>
        <taxon>Micrococcales</taxon>
        <taxon>Intrasporangiaceae</taxon>
        <taxon>Terrabacter</taxon>
    </lineage>
</organism>
<evidence type="ECO:0000256" key="2">
    <source>
        <dbReference type="ARBA" id="ARBA00023315"/>
    </source>
</evidence>
<dbReference type="OrthoDB" id="3173333at2"/>
<dbReference type="PROSITE" id="PS51186">
    <property type="entry name" value="GNAT"/>
    <property type="match status" value="1"/>
</dbReference>
<keyword evidence="1 4" id="KW-0808">Transferase</keyword>
<sequence length="187" mass="20373">MPDLPDPLDTPETRVRDATADDAGACAAIYAPYVTGTTVTFETEAPDGDEMARRIARAQSRHAFLVLEEDGAVVGYAYAGPFKERAAYRWSCEVSVYLAQDRRGRGGGRRLYEALLERLTARGYRMAAGGMTQPNEASARLHAALGFEPVGTYRAIGWKFGQARDVSWVQRPLGDPLPPGVDPPEPT</sequence>
<proteinExistence type="predicted"/>
<dbReference type="AlphaFoldDB" id="A0A512D340"/>
<comment type="caution">
    <text evidence="4">The sequence shown here is derived from an EMBL/GenBank/DDBJ whole genome shotgun (WGS) entry which is preliminary data.</text>
</comment>
<protein>
    <submittedName>
        <fullName evidence="4">N-acetyltransferase</fullName>
    </submittedName>
</protein>
<keyword evidence="2" id="KW-0012">Acyltransferase</keyword>
<dbReference type="SUPFAM" id="SSF55729">
    <property type="entry name" value="Acyl-CoA N-acyltransferases (Nat)"/>
    <property type="match status" value="1"/>
</dbReference>
<reference evidence="4 5" key="1">
    <citation type="submission" date="2019-07" db="EMBL/GenBank/DDBJ databases">
        <title>Whole genome shotgun sequence of Terrabacter aerolatus NBRC 106305.</title>
        <authorList>
            <person name="Hosoyama A."/>
            <person name="Uohara A."/>
            <person name="Ohji S."/>
            <person name="Ichikawa N."/>
        </authorList>
    </citation>
    <scope>NUCLEOTIDE SEQUENCE [LARGE SCALE GENOMIC DNA]</scope>
    <source>
        <strain evidence="4 5">NBRC 106305</strain>
    </source>
</reference>
<dbReference type="PANTHER" id="PTHR43072:SF23">
    <property type="entry name" value="UPF0039 PROTEIN C11D3.02C"/>
    <property type="match status" value="1"/>
</dbReference>
<dbReference type="Gene3D" id="3.40.630.30">
    <property type="match status" value="1"/>
</dbReference>
<accession>A0A512D340</accession>